<dbReference type="KEGG" id="pti:PHATRDRAFT_49725"/>
<protein>
    <recommendedName>
        <fullName evidence="1">NYN domain-containing protein</fullName>
    </recommendedName>
</protein>
<dbReference type="GeneID" id="7198405"/>
<dbReference type="PaxDb" id="2850-Phatr49725"/>
<dbReference type="PANTHER" id="PTHR14379:SF3">
    <property type="entry name" value="MEIOSIS REGULATOR AND MRNA STABILITY FACTOR 1"/>
    <property type="match status" value="1"/>
</dbReference>
<accession>B7GBP4</accession>
<dbReference type="InterPro" id="IPR024768">
    <property type="entry name" value="Marf1"/>
</dbReference>
<dbReference type="HOGENOM" id="CLU_687876_0_0_1"/>
<organism evidence="2 3">
    <name type="scientific">Phaeodactylum tricornutum (strain CCAP 1055/1)</name>
    <dbReference type="NCBI Taxonomy" id="556484"/>
    <lineage>
        <taxon>Eukaryota</taxon>
        <taxon>Sar</taxon>
        <taxon>Stramenopiles</taxon>
        <taxon>Ochrophyta</taxon>
        <taxon>Bacillariophyta</taxon>
        <taxon>Bacillariophyceae</taxon>
        <taxon>Bacillariophycidae</taxon>
        <taxon>Naviculales</taxon>
        <taxon>Phaeodactylaceae</taxon>
        <taxon>Phaeodactylum</taxon>
    </lineage>
</organism>
<dbReference type="InParanoid" id="B7GBP4"/>
<evidence type="ECO:0000313" key="2">
    <source>
        <dbReference type="EMBL" id="EEC43881.1"/>
    </source>
</evidence>
<dbReference type="GO" id="GO:0004540">
    <property type="term" value="F:RNA nuclease activity"/>
    <property type="evidence" value="ECO:0007669"/>
    <property type="project" value="InterPro"/>
</dbReference>
<name>B7GBP4_PHATC</name>
<dbReference type="GO" id="GO:0010468">
    <property type="term" value="P:regulation of gene expression"/>
    <property type="evidence" value="ECO:0007669"/>
    <property type="project" value="InterPro"/>
</dbReference>
<dbReference type="PANTHER" id="PTHR14379">
    <property type="entry name" value="LIMKAIN B LKAP"/>
    <property type="match status" value="1"/>
</dbReference>
<dbReference type="OrthoDB" id="44964at2759"/>
<sequence length="401" mass="43955">MLDDFGNASEVAIFWDYENVPVPSWCKVASEASKAIVNSVSEQGRIVDRRLYFDFSNQEQGNRWSGLDSSGFDLVNTPQRNQKETLDKKMIADVLLFCWDSATRNQGTNKGSCVVLVTSDGDYAYTLNKLRDRGVSSVVIYGHGNVADILISSADVALSLKHDVLKHLRPPLALPNGRPKNVQDKTVSRNPHLKIVNGKPAYHLDSRVVPRKPTQQSESQASKRTFDCNDKSTTHCSGSNLKTGMTSANDAGAANKHPNIKYVASPAKFTMQRDAILLCQSLADLAVSTAIAPEQQWVSESQAGQSFQKILKICKKEKDSDGDVTQCFQNAYSLAILLGWIEEGRRGLGGQNGYIAATSSPSREKETTETFLRLTPYGIKVASKRALILPVKTTTLVPSKA</sequence>
<dbReference type="eggNOG" id="ENOG502SBZZ">
    <property type="taxonomic scope" value="Eukaryota"/>
</dbReference>
<dbReference type="EMBL" id="CM000626">
    <property type="protein sequence ID" value="EEC43881.1"/>
    <property type="molecule type" value="Genomic_DNA"/>
</dbReference>
<evidence type="ECO:0000313" key="3">
    <source>
        <dbReference type="Proteomes" id="UP000000759"/>
    </source>
</evidence>
<feature type="domain" description="NYN" evidence="1">
    <location>
        <begin position="11"/>
        <end position="159"/>
    </location>
</feature>
<dbReference type="Proteomes" id="UP000000759">
    <property type="component" value="Chromosome 24"/>
</dbReference>
<dbReference type="Pfam" id="PF01936">
    <property type="entry name" value="NYN"/>
    <property type="match status" value="1"/>
</dbReference>
<dbReference type="InterPro" id="IPR021139">
    <property type="entry name" value="NYN"/>
</dbReference>
<dbReference type="RefSeq" id="XP_002184482.1">
    <property type="nucleotide sequence ID" value="XM_002184446.1"/>
</dbReference>
<proteinExistence type="predicted"/>
<reference evidence="2 3" key="1">
    <citation type="journal article" date="2008" name="Nature">
        <title>The Phaeodactylum genome reveals the evolutionary history of diatom genomes.</title>
        <authorList>
            <person name="Bowler C."/>
            <person name="Allen A.E."/>
            <person name="Badger J.H."/>
            <person name="Grimwood J."/>
            <person name="Jabbari K."/>
            <person name="Kuo A."/>
            <person name="Maheswari U."/>
            <person name="Martens C."/>
            <person name="Maumus F."/>
            <person name="Otillar R.P."/>
            <person name="Rayko E."/>
            <person name="Salamov A."/>
            <person name="Vandepoele K."/>
            <person name="Beszteri B."/>
            <person name="Gruber A."/>
            <person name="Heijde M."/>
            <person name="Katinka M."/>
            <person name="Mock T."/>
            <person name="Valentin K."/>
            <person name="Verret F."/>
            <person name="Berges J.A."/>
            <person name="Brownlee C."/>
            <person name="Cadoret J.P."/>
            <person name="Chiovitti A."/>
            <person name="Choi C.J."/>
            <person name="Coesel S."/>
            <person name="De Martino A."/>
            <person name="Detter J.C."/>
            <person name="Durkin C."/>
            <person name="Falciatore A."/>
            <person name="Fournet J."/>
            <person name="Haruta M."/>
            <person name="Huysman M.J."/>
            <person name="Jenkins B.D."/>
            <person name="Jiroutova K."/>
            <person name="Jorgensen R.E."/>
            <person name="Joubert Y."/>
            <person name="Kaplan A."/>
            <person name="Kroger N."/>
            <person name="Kroth P.G."/>
            <person name="La Roche J."/>
            <person name="Lindquist E."/>
            <person name="Lommer M."/>
            <person name="Martin-Jezequel V."/>
            <person name="Lopez P.J."/>
            <person name="Lucas S."/>
            <person name="Mangogna M."/>
            <person name="McGinnis K."/>
            <person name="Medlin L.K."/>
            <person name="Montsant A."/>
            <person name="Oudot-Le Secq M.P."/>
            <person name="Napoli C."/>
            <person name="Obornik M."/>
            <person name="Parker M.S."/>
            <person name="Petit J.L."/>
            <person name="Porcel B.M."/>
            <person name="Poulsen N."/>
            <person name="Robison M."/>
            <person name="Rychlewski L."/>
            <person name="Rynearson T.A."/>
            <person name="Schmutz J."/>
            <person name="Shapiro H."/>
            <person name="Siaut M."/>
            <person name="Stanley M."/>
            <person name="Sussman M.R."/>
            <person name="Taylor A.R."/>
            <person name="Vardi A."/>
            <person name="von Dassow P."/>
            <person name="Vyverman W."/>
            <person name="Willis A."/>
            <person name="Wyrwicz L.S."/>
            <person name="Rokhsar D.S."/>
            <person name="Weissenbach J."/>
            <person name="Armbrust E.V."/>
            <person name="Green B.R."/>
            <person name="Van de Peer Y."/>
            <person name="Grigoriev I.V."/>
        </authorList>
    </citation>
    <scope>NUCLEOTIDE SEQUENCE [LARGE SCALE GENOMIC DNA]</scope>
    <source>
        <strain evidence="2 3">CCAP 1055/1</strain>
    </source>
</reference>
<keyword evidence="3" id="KW-1185">Reference proteome</keyword>
<dbReference type="STRING" id="556484.B7GBP4"/>
<dbReference type="GO" id="GO:0005777">
    <property type="term" value="C:peroxisome"/>
    <property type="evidence" value="ECO:0007669"/>
    <property type="project" value="InterPro"/>
</dbReference>
<dbReference type="AlphaFoldDB" id="B7GBP4"/>
<gene>
    <name evidence="2" type="ORF">PHATRDRAFT_49725</name>
</gene>
<reference evidence="3" key="2">
    <citation type="submission" date="2008-08" db="EMBL/GenBank/DDBJ databases">
        <authorList>
            <consortium name="Diatom Consortium"/>
            <person name="Grigoriev I."/>
            <person name="Grimwood J."/>
            <person name="Kuo A."/>
            <person name="Otillar R.P."/>
            <person name="Salamov A."/>
            <person name="Detter J.C."/>
            <person name="Lindquist E."/>
            <person name="Shapiro H."/>
            <person name="Lucas S."/>
            <person name="Glavina del Rio T."/>
            <person name="Pitluck S."/>
            <person name="Rokhsar D."/>
            <person name="Bowler C."/>
        </authorList>
    </citation>
    <scope>GENOME REANNOTATION</scope>
    <source>
        <strain evidence="3">CCAP 1055/1</strain>
    </source>
</reference>
<dbReference type="Gene3D" id="3.40.50.1010">
    <property type="entry name" value="5'-nuclease"/>
    <property type="match status" value="1"/>
</dbReference>
<evidence type="ECO:0000259" key="1">
    <source>
        <dbReference type="Pfam" id="PF01936"/>
    </source>
</evidence>